<name>A0A3M0K140_HIRRU</name>
<accession>A0A3M0K140</accession>
<organism evidence="2 3">
    <name type="scientific">Hirundo rustica rustica</name>
    <dbReference type="NCBI Taxonomy" id="333673"/>
    <lineage>
        <taxon>Eukaryota</taxon>
        <taxon>Metazoa</taxon>
        <taxon>Chordata</taxon>
        <taxon>Craniata</taxon>
        <taxon>Vertebrata</taxon>
        <taxon>Euteleostomi</taxon>
        <taxon>Archelosauria</taxon>
        <taxon>Archosauria</taxon>
        <taxon>Dinosauria</taxon>
        <taxon>Saurischia</taxon>
        <taxon>Theropoda</taxon>
        <taxon>Coelurosauria</taxon>
        <taxon>Aves</taxon>
        <taxon>Neognathae</taxon>
        <taxon>Neoaves</taxon>
        <taxon>Telluraves</taxon>
        <taxon>Australaves</taxon>
        <taxon>Passeriformes</taxon>
        <taxon>Sylvioidea</taxon>
        <taxon>Hirundinidae</taxon>
        <taxon>Hirundo</taxon>
    </lineage>
</organism>
<keyword evidence="3" id="KW-1185">Reference proteome</keyword>
<feature type="compositionally biased region" description="Acidic residues" evidence="1">
    <location>
        <begin position="91"/>
        <end position="100"/>
    </location>
</feature>
<evidence type="ECO:0000313" key="3">
    <source>
        <dbReference type="Proteomes" id="UP000269221"/>
    </source>
</evidence>
<dbReference type="OrthoDB" id="10542753at2759"/>
<feature type="region of interest" description="Disordered" evidence="1">
    <location>
        <begin position="72"/>
        <end position="100"/>
    </location>
</feature>
<dbReference type="EMBL" id="QRBI01000120">
    <property type="protein sequence ID" value="RMC06952.1"/>
    <property type="molecule type" value="Genomic_DNA"/>
</dbReference>
<evidence type="ECO:0000256" key="1">
    <source>
        <dbReference type="SAM" id="MobiDB-lite"/>
    </source>
</evidence>
<gene>
    <name evidence="2" type="ORF">DUI87_16404</name>
</gene>
<dbReference type="AlphaFoldDB" id="A0A3M0K140"/>
<reference evidence="2 3" key="1">
    <citation type="submission" date="2018-07" db="EMBL/GenBank/DDBJ databases">
        <title>A high quality draft genome assembly of the barn swallow (H. rustica rustica).</title>
        <authorList>
            <person name="Formenti G."/>
            <person name="Chiara M."/>
            <person name="Poveda L."/>
            <person name="Francoijs K.-J."/>
            <person name="Bonisoli-Alquati A."/>
            <person name="Canova L."/>
            <person name="Gianfranceschi L."/>
            <person name="Horner D.S."/>
            <person name="Saino N."/>
        </authorList>
    </citation>
    <scope>NUCLEOTIDE SEQUENCE [LARGE SCALE GENOMIC DNA]</scope>
    <source>
        <strain evidence="2">Chelidonia</strain>
        <tissue evidence="2">Blood</tissue>
    </source>
</reference>
<comment type="caution">
    <text evidence="2">The sequence shown here is derived from an EMBL/GenBank/DDBJ whole genome shotgun (WGS) entry which is preliminary data.</text>
</comment>
<evidence type="ECO:0000313" key="2">
    <source>
        <dbReference type="EMBL" id="RMC06952.1"/>
    </source>
</evidence>
<dbReference type="Proteomes" id="UP000269221">
    <property type="component" value="Unassembled WGS sequence"/>
</dbReference>
<protein>
    <submittedName>
        <fullName evidence="2">Uncharacterized protein</fullName>
    </submittedName>
</protein>
<sequence length="100" mass="11587">MLEQAPGRELWTRRERSQQWRQFAGRTPAGDPCWNSLFLKDYTLWEGPTLEQGVPEELHPWERPRLEKLGRTVSCGRGPTLEEKSVRSPAPEEEGVEENV</sequence>
<proteinExistence type="predicted"/>